<accession>Q25AM7</accession>
<evidence type="ECO:0000256" key="2">
    <source>
        <dbReference type="SAM" id="SignalP"/>
    </source>
</evidence>
<feature type="chain" id="PRO_5007700052" evidence="2">
    <location>
        <begin position="26"/>
        <end position="692"/>
    </location>
</feature>
<feature type="domain" description="Alpha-N-acetylglucosaminidase C-terminal" evidence="5">
    <location>
        <begin position="461"/>
        <end position="684"/>
    </location>
</feature>
<feature type="signal peptide" evidence="2">
    <location>
        <begin position="1"/>
        <end position="25"/>
    </location>
</feature>
<dbReference type="EMBL" id="AL442007">
    <property type="protein sequence ID" value="CAJ86183.1"/>
    <property type="molecule type" value="Genomic_DNA"/>
</dbReference>
<dbReference type="InterPro" id="IPR029018">
    <property type="entry name" value="Hex-like_dom2"/>
</dbReference>
<evidence type="ECO:0000313" key="7">
    <source>
        <dbReference type="EMBL" id="CAJ86322.1"/>
    </source>
</evidence>
<dbReference type="Pfam" id="PF12972">
    <property type="entry name" value="NAGLU_C"/>
    <property type="match status" value="1"/>
</dbReference>
<dbReference type="Gene3D" id="3.20.20.80">
    <property type="entry name" value="Glycosidases"/>
    <property type="match status" value="2"/>
</dbReference>
<dbReference type="AlphaFoldDB" id="Q25AM7"/>
<evidence type="ECO:0000313" key="6">
    <source>
        <dbReference type="EMBL" id="CAJ86183.1"/>
    </source>
</evidence>
<feature type="domain" description="Alpha-N-acetylglucosaminidase tim-barrel" evidence="3">
    <location>
        <begin position="188"/>
        <end position="426"/>
    </location>
</feature>
<dbReference type="InterPro" id="IPR024732">
    <property type="entry name" value="NAGLU_C"/>
</dbReference>
<reference evidence="7" key="2">
    <citation type="submission" date="2006-03" db="EMBL/GenBank/DDBJ databases">
        <title>Chromosome-wide comparison between domesticated rice subspecies indica and japonica.</title>
        <authorList>
            <person name="Han B."/>
        </authorList>
    </citation>
    <scope>NUCLEOTIDE SEQUENCE</scope>
</reference>
<keyword evidence="2" id="KW-0732">Signal</keyword>
<dbReference type="Pfam" id="PF12971">
    <property type="entry name" value="NAGLU_N"/>
    <property type="match status" value="1"/>
</dbReference>
<dbReference type="InterPro" id="IPR024240">
    <property type="entry name" value="NAGLU_N"/>
</dbReference>
<dbReference type="Gene3D" id="3.30.379.10">
    <property type="entry name" value="Chitobiase/beta-hexosaminidase domain 2-like"/>
    <property type="match status" value="1"/>
</dbReference>
<dbReference type="Pfam" id="PF05089">
    <property type="entry name" value="NAGLU"/>
    <property type="match status" value="1"/>
</dbReference>
<name>Q25AM7_ORYSA</name>
<proteinExistence type="predicted"/>
<dbReference type="PANTHER" id="PTHR12872">
    <property type="entry name" value="ALPHA-N-ACETYLGLUCOSAMINIDASE"/>
    <property type="match status" value="1"/>
</dbReference>
<keyword evidence="1" id="KW-0378">Hydrolase</keyword>
<dbReference type="InterPro" id="IPR024733">
    <property type="entry name" value="NAGLU_tim-barrel"/>
</dbReference>
<dbReference type="GO" id="GO:0016787">
    <property type="term" value="F:hydrolase activity"/>
    <property type="evidence" value="ECO:0007669"/>
    <property type="project" value="UniProtKB-KW"/>
</dbReference>
<dbReference type="InterPro" id="IPR007781">
    <property type="entry name" value="NAGLU"/>
</dbReference>
<evidence type="ECO:0000259" key="3">
    <source>
        <dbReference type="Pfam" id="PF05089"/>
    </source>
</evidence>
<organism evidence="6">
    <name type="scientific">Oryza sativa</name>
    <name type="common">Rice</name>
    <dbReference type="NCBI Taxonomy" id="4530"/>
    <lineage>
        <taxon>Eukaryota</taxon>
        <taxon>Viridiplantae</taxon>
        <taxon>Streptophyta</taxon>
        <taxon>Embryophyta</taxon>
        <taxon>Tracheophyta</taxon>
        <taxon>Spermatophyta</taxon>
        <taxon>Magnoliopsida</taxon>
        <taxon>Liliopsida</taxon>
        <taxon>Poales</taxon>
        <taxon>Poaceae</taxon>
        <taxon>BOP clade</taxon>
        <taxon>Oryzoideae</taxon>
        <taxon>Oryzeae</taxon>
        <taxon>Oryzinae</taxon>
        <taxon>Oryza</taxon>
    </lineage>
</organism>
<dbReference type="Gene3D" id="1.20.120.670">
    <property type="entry name" value="N-acetyl-b-d-glucoasminidase"/>
    <property type="match status" value="1"/>
</dbReference>
<protein>
    <submittedName>
        <fullName evidence="6">H0212B02.15 protein</fullName>
    </submittedName>
    <submittedName>
        <fullName evidence="7">OSIGBa0113E10.5 protein</fullName>
    </submittedName>
</protein>
<gene>
    <name evidence="6" type="primary">H0212B02.15</name>
    <name evidence="7" type="synonym">OSIGBa0113E10.5</name>
</gene>
<sequence>MPAPRLLRVLLLLVALACATSGVGCSDPRFPHLGRVRELHRGEGRPAAEQEAAARGLLARLLPSHSGSFDFRVISADFPLPGTVVVLICKDSQSVPWNPQDQCGGKACFIVDNHPLFDGEGTPQVLLLGTSGVEISAGLHWYLKHYCAAHVSWDKTGGAQLSSVPRPGSLPRLPSGGILIQRPVGWSYYQNAVTSSYSFAWWDWERWEKEIDWMALQGINLPLAFTGQEAIWQKVFQRYNISKSDLDDFFGGPAFLAWSRMANMHGWGGPLPQSWLDDQLALQKKILSRMYAFGMFPVLPAFSGNIPAALRSKFPSAKVTHLGNWFTVDSNPRWCCTYLLDASDPLFVEIGKLFIEEQIREYGGTSHVYSCDTFDENTPPLSDPNYISSLGAATFRGMQSGDDDAIWLMQGWLFSYDPFWEPPQMKIGVGMSMEGIEQNPIVYDLMSEMAFHHRQVDLQVWVETYPTRRYGKSIVGLQDAWKILYQTLYNCTDGKNDKNRDVIVAFPDVEPFVIQTPGLYTSSSKTYSTKLSKNYIAVDASNDEYEHPHLWYDTDAVIRALELFLRYGDEVSDSNTFRYDLVDLTRQTLAKYANQVFVKIIESYKANNVNQVSNLCQHFIDLVNDLDTLLASHEGFLLGPWLESAKGLARDKEQEMQYEWNARTQITMWFDNTKTKASLLRDYGEAHTIHTL</sequence>
<dbReference type="EMBL" id="CT827953">
    <property type="protein sequence ID" value="CAJ86322.1"/>
    <property type="molecule type" value="Genomic_DNA"/>
</dbReference>
<evidence type="ECO:0000259" key="5">
    <source>
        <dbReference type="Pfam" id="PF12972"/>
    </source>
</evidence>
<evidence type="ECO:0000256" key="1">
    <source>
        <dbReference type="ARBA" id="ARBA00022801"/>
    </source>
</evidence>
<dbReference type="PANTHER" id="PTHR12872:SF3">
    <property type="entry name" value="ALPHA-N-ACETYLGLUCOSAMINIDASE"/>
    <property type="match status" value="1"/>
</dbReference>
<evidence type="ECO:0000259" key="4">
    <source>
        <dbReference type="Pfam" id="PF12971"/>
    </source>
</evidence>
<reference evidence="6" key="1">
    <citation type="journal article" date="2002" name="Nature">
        <title>Sequence and analysis of rice chromosome 4.</title>
        <authorList>
            <person name="Feng Q."/>
            <person name="Zhang Y."/>
            <person name="Hao P."/>
            <person name="Wang S."/>
            <person name="Fu G."/>
            <person name="Huang Y."/>
            <person name="Li Y."/>
            <person name="Zhu J."/>
            <person name="Liu Y."/>
            <person name="Hu X."/>
            <person name="Jia P."/>
            <person name="Zhang Y."/>
            <person name="Zhao Q."/>
            <person name="Ying K."/>
            <person name="Yu S."/>
            <person name="Tang Y."/>
            <person name="Weng Q."/>
            <person name="Zhang L."/>
            <person name="Lu Y."/>
            <person name="Mu J."/>
            <person name="Lu Y."/>
            <person name="Zhang L.S."/>
            <person name="Yu Z."/>
            <person name="Fan D."/>
            <person name="Liu X."/>
            <person name="Lu T."/>
            <person name="Li C."/>
            <person name="Wu Y."/>
            <person name="Sun T."/>
            <person name="Lei H."/>
            <person name="Li T."/>
            <person name="Hu H."/>
            <person name="Guan J."/>
            <person name="Wu M."/>
            <person name="Zhang R."/>
            <person name="Zhou B."/>
            <person name="Chen Z."/>
            <person name="Chen L."/>
            <person name="Jin Z."/>
            <person name="Wang R."/>
            <person name="Yin H."/>
            <person name="Cai Z."/>
            <person name="Ren S."/>
            <person name="Lv G."/>
            <person name="Gu W."/>
            <person name="Zhu G."/>
            <person name="Tu Y."/>
            <person name="Jia J."/>
            <person name="Zhang Y."/>
            <person name="Chen J."/>
            <person name="Kang H."/>
            <person name="Chen X."/>
            <person name="Shao C."/>
            <person name="Sun Y."/>
            <person name="Hu Q."/>
            <person name="Zhang X."/>
            <person name="Zhang W."/>
            <person name="Wang L."/>
            <person name="Ding C."/>
            <person name="Sheng H."/>
            <person name="Gu J."/>
            <person name="Chen S."/>
            <person name="Ni L."/>
            <person name="Zhu F."/>
            <person name="Chen W."/>
            <person name="Lan L."/>
            <person name="Lai Y."/>
            <person name="Cheng Z."/>
            <person name="Gu M."/>
            <person name="Jiang J."/>
            <person name="Li J."/>
            <person name="Hong G."/>
            <person name="Xue Y."/>
            <person name="Han B."/>
        </authorList>
    </citation>
    <scope>NUCLEOTIDE SEQUENCE</scope>
</reference>
<dbReference type="PROSITE" id="PS51257">
    <property type="entry name" value="PROKAR_LIPOPROTEIN"/>
    <property type="match status" value="1"/>
</dbReference>
<feature type="domain" description="Alpha-N-acetylglucosaminidase N-terminal" evidence="4">
    <location>
        <begin position="52"/>
        <end position="171"/>
    </location>
</feature>